<comment type="caution">
    <text evidence="3">The sequence shown here is derived from an EMBL/GenBank/DDBJ whole genome shotgun (WGS) entry which is preliminary data.</text>
</comment>
<dbReference type="SMART" id="SM00829">
    <property type="entry name" value="PKS_ER"/>
    <property type="match status" value="1"/>
</dbReference>
<dbReference type="InterPro" id="IPR036291">
    <property type="entry name" value="NAD(P)-bd_dom_sf"/>
</dbReference>
<dbReference type="InterPro" id="IPR020843">
    <property type="entry name" value="ER"/>
</dbReference>
<dbReference type="CDD" id="cd05289">
    <property type="entry name" value="MDR_like_2"/>
    <property type="match status" value="1"/>
</dbReference>
<dbReference type="Gene3D" id="3.90.180.10">
    <property type="entry name" value="Medium-chain alcohol dehydrogenases, catalytic domain"/>
    <property type="match status" value="1"/>
</dbReference>
<feature type="domain" description="Enoyl reductase (ER)" evidence="2">
    <location>
        <begin position="10"/>
        <end position="299"/>
    </location>
</feature>
<dbReference type="InterPro" id="IPR051603">
    <property type="entry name" value="Zinc-ADH_QOR/CCCR"/>
</dbReference>
<dbReference type="Proteomes" id="UP000239494">
    <property type="component" value="Unassembled WGS sequence"/>
</dbReference>
<dbReference type="PANTHER" id="PTHR44154:SF1">
    <property type="entry name" value="QUINONE OXIDOREDUCTASE"/>
    <property type="match status" value="1"/>
</dbReference>
<protein>
    <submittedName>
        <fullName evidence="3">NADPH:quinone reductase-like Zn-dependent oxidoreductase</fullName>
    </submittedName>
</protein>
<keyword evidence="4" id="KW-1185">Reference proteome</keyword>
<dbReference type="PANTHER" id="PTHR44154">
    <property type="entry name" value="QUINONE OXIDOREDUCTASE"/>
    <property type="match status" value="1"/>
</dbReference>
<reference evidence="3 4" key="1">
    <citation type="submission" date="2018-03" db="EMBL/GenBank/DDBJ databases">
        <title>Genomic Encyclopedia of Archaeal and Bacterial Type Strains, Phase II (KMG-II): from individual species to whole genera.</title>
        <authorList>
            <person name="Goeker M."/>
        </authorList>
    </citation>
    <scope>NUCLEOTIDE SEQUENCE [LARGE SCALE GENOMIC DNA]</scope>
    <source>
        <strain evidence="3 4">DSM 44720</strain>
    </source>
</reference>
<dbReference type="AlphaFoldDB" id="A0A2T0TH25"/>
<dbReference type="Gene3D" id="3.40.50.720">
    <property type="entry name" value="NAD(P)-binding Rossmann-like Domain"/>
    <property type="match status" value="1"/>
</dbReference>
<evidence type="ECO:0000259" key="2">
    <source>
        <dbReference type="SMART" id="SM00829"/>
    </source>
</evidence>
<dbReference type="SUPFAM" id="SSF50129">
    <property type="entry name" value="GroES-like"/>
    <property type="match status" value="1"/>
</dbReference>
<dbReference type="RefSeq" id="WP_106186508.1">
    <property type="nucleotide sequence ID" value="NZ_PVTF01000002.1"/>
</dbReference>
<dbReference type="Pfam" id="PF08240">
    <property type="entry name" value="ADH_N"/>
    <property type="match status" value="1"/>
</dbReference>
<evidence type="ECO:0000313" key="3">
    <source>
        <dbReference type="EMBL" id="PRY44933.1"/>
    </source>
</evidence>
<sequence>MRAARFHDYGTADVLVVEDAPEPHAGPGEVRVRTAVASVNPIDWKVRSGAAKGMLEVEFPAIPGRDAAGVVDEVGEGVTGVSAGDEVFGLGGVFGGSAEFTVLSAWAPVPAGWSMAQAGAAALVYVTAARGLNALGELSGKTVLVEGAAGGVGSAAVAIAVARGATVIGTASEPKHGFLTKLGALPTTYGDGLAERVAALAPGGVDVVLDAAASGSLADLVAIAGSADRVVTVADFVNSSALGVRLVNAENDSAILVEAAELGARGAYTPHIAEEFPLDRIAEAHALAEQARTQGKIVVKI</sequence>
<evidence type="ECO:0000313" key="4">
    <source>
        <dbReference type="Proteomes" id="UP000239494"/>
    </source>
</evidence>
<dbReference type="EMBL" id="PVTF01000002">
    <property type="protein sequence ID" value="PRY44933.1"/>
    <property type="molecule type" value="Genomic_DNA"/>
</dbReference>
<dbReference type="OrthoDB" id="2665481at2"/>
<keyword evidence="1" id="KW-0521">NADP</keyword>
<gene>
    <name evidence="3" type="ORF">CLV43_102498</name>
</gene>
<name>A0A2T0TH25_9PSEU</name>
<dbReference type="SUPFAM" id="SSF51735">
    <property type="entry name" value="NAD(P)-binding Rossmann-fold domains"/>
    <property type="match status" value="1"/>
</dbReference>
<dbReference type="Pfam" id="PF13602">
    <property type="entry name" value="ADH_zinc_N_2"/>
    <property type="match status" value="1"/>
</dbReference>
<dbReference type="InterPro" id="IPR013154">
    <property type="entry name" value="ADH-like_N"/>
</dbReference>
<dbReference type="InterPro" id="IPR011032">
    <property type="entry name" value="GroES-like_sf"/>
</dbReference>
<evidence type="ECO:0000256" key="1">
    <source>
        <dbReference type="ARBA" id="ARBA00022857"/>
    </source>
</evidence>
<organism evidence="3 4">
    <name type="scientific">Umezawaea tangerina</name>
    <dbReference type="NCBI Taxonomy" id="84725"/>
    <lineage>
        <taxon>Bacteria</taxon>
        <taxon>Bacillati</taxon>
        <taxon>Actinomycetota</taxon>
        <taxon>Actinomycetes</taxon>
        <taxon>Pseudonocardiales</taxon>
        <taxon>Pseudonocardiaceae</taxon>
        <taxon>Umezawaea</taxon>
    </lineage>
</organism>
<accession>A0A2T0TH25</accession>
<proteinExistence type="predicted"/>
<dbReference type="GO" id="GO:0016491">
    <property type="term" value="F:oxidoreductase activity"/>
    <property type="evidence" value="ECO:0007669"/>
    <property type="project" value="InterPro"/>
</dbReference>